<dbReference type="GO" id="GO:0003824">
    <property type="term" value="F:catalytic activity"/>
    <property type="evidence" value="ECO:0007669"/>
    <property type="project" value="InterPro"/>
</dbReference>
<dbReference type="PRINTS" id="PR00332">
    <property type="entry name" value="HISTRIAD"/>
</dbReference>
<dbReference type="GO" id="GO:0009117">
    <property type="term" value="P:nucleotide metabolic process"/>
    <property type="evidence" value="ECO:0007669"/>
    <property type="project" value="TreeGrafter"/>
</dbReference>
<dbReference type="InterPro" id="IPR036265">
    <property type="entry name" value="HIT-like_sf"/>
</dbReference>
<dbReference type="EMBL" id="CP087164">
    <property type="protein sequence ID" value="UGS34783.1"/>
    <property type="molecule type" value="Genomic_DNA"/>
</dbReference>
<dbReference type="InterPro" id="IPR001310">
    <property type="entry name" value="Histidine_triad_HIT"/>
</dbReference>
<dbReference type="AlphaFoldDB" id="A0A9E7BZX3"/>
<feature type="short sequence motif" description="Histidine triad motif" evidence="2 3">
    <location>
        <begin position="91"/>
        <end position="95"/>
    </location>
</feature>
<dbReference type="Pfam" id="PF01230">
    <property type="entry name" value="HIT"/>
    <property type="match status" value="1"/>
</dbReference>
<dbReference type="RefSeq" id="WP_259314449.1">
    <property type="nucleotide sequence ID" value="NZ_CP087164.1"/>
</dbReference>
<protein>
    <submittedName>
        <fullName evidence="5">HIT-like protein</fullName>
    </submittedName>
</protein>
<proteinExistence type="predicted"/>
<evidence type="ECO:0000259" key="4">
    <source>
        <dbReference type="PROSITE" id="PS51084"/>
    </source>
</evidence>
<dbReference type="PROSITE" id="PS51084">
    <property type="entry name" value="HIT_2"/>
    <property type="match status" value="1"/>
</dbReference>
<dbReference type="Gene3D" id="3.30.428.10">
    <property type="entry name" value="HIT-like"/>
    <property type="match status" value="1"/>
</dbReference>
<evidence type="ECO:0000256" key="2">
    <source>
        <dbReference type="PIRSR" id="PIRSR601310-3"/>
    </source>
</evidence>
<evidence type="ECO:0000256" key="3">
    <source>
        <dbReference type="PROSITE-ProRule" id="PRU00464"/>
    </source>
</evidence>
<dbReference type="InterPro" id="IPR011146">
    <property type="entry name" value="HIT-like"/>
</dbReference>
<sequence length="131" mass="14350">MPSIFSRIIAGEIPAHKLREDDRFLAFLDIRPIRAGHALVIPKQEIDELFDLPDDLLGDLFVFARPVAAAIKAESGAARVGVAVVGIEVPHAHVHLVPLDNVHDIDFRLAKPADQDELAALAERLRARIDG</sequence>
<gene>
    <name evidence="5" type="ORF">DSM104329_01165</name>
</gene>
<evidence type="ECO:0000256" key="1">
    <source>
        <dbReference type="PIRSR" id="PIRSR601310-1"/>
    </source>
</evidence>
<dbReference type="PANTHER" id="PTHR46648:SF1">
    <property type="entry name" value="ADENOSINE 5'-MONOPHOSPHORAMIDASE HNT1"/>
    <property type="match status" value="1"/>
</dbReference>
<dbReference type="SUPFAM" id="SSF54197">
    <property type="entry name" value="HIT-like"/>
    <property type="match status" value="1"/>
</dbReference>
<organism evidence="5 6">
    <name type="scientific">Capillimicrobium parvum</name>
    <dbReference type="NCBI Taxonomy" id="2884022"/>
    <lineage>
        <taxon>Bacteria</taxon>
        <taxon>Bacillati</taxon>
        <taxon>Actinomycetota</taxon>
        <taxon>Thermoleophilia</taxon>
        <taxon>Solirubrobacterales</taxon>
        <taxon>Capillimicrobiaceae</taxon>
        <taxon>Capillimicrobium</taxon>
    </lineage>
</organism>
<keyword evidence="6" id="KW-1185">Reference proteome</keyword>
<dbReference type="KEGG" id="sbae:DSM104329_01165"/>
<accession>A0A9E7BZX3</accession>
<name>A0A9E7BZX3_9ACTN</name>
<feature type="domain" description="HIT" evidence="4">
    <location>
        <begin position="4"/>
        <end position="107"/>
    </location>
</feature>
<evidence type="ECO:0000313" key="6">
    <source>
        <dbReference type="Proteomes" id="UP001162834"/>
    </source>
</evidence>
<evidence type="ECO:0000313" key="5">
    <source>
        <dbReference type="EMBL" id="UGS34783.1"/>
    </source>
</evidence>
<dbReference type="PANTHER" id="PTHR46648">
    <property type="entry name" value="HIT FAMILY PROTEIN 1"/>
    <property type="match status" value="1"/>
</dbReference>
<reference evidence="5" key="1">
    <citation type="journal article" date="2022" name="Int. J. Syst. Evol. Microbiol.">
        <title>Pseudomonas aegrilactucae sp. nov. and Pseudomonas morbosilactucae sp. nov., pathogens causing bacterial rot of lettuce in Japan.</title>
        <authorList>
            <person name="Sawada H."/>
            <person name="Fujikawa T."/>
            <person name="Satou M."/>
        </authorList>
    </citation>
    <scope>NUCLEOTIDE SEQUENCE</scope>
    <source>
        <strain evidence="5">0166_1</strain>
    </source>
</reference>
<feature type="active site" description="Tele-AMP-histidine intermediate" evidence="1">
    <location>
        <position position="93"/>
    </location>
</feature>
<dbReference type="Proteomes" id="UP001162834">
    <property type="component" value="Chromosome"/>
</dbReference>